<dbReference type="AlphaFoldDB" id="A0A544W501"/>
<reference evidence="2 3" key="1">
    <citation type="submission" date="2018-10" db="EMBL/GenBank/DDBJ databases">
        <title>Draft genome of Mycobacterium hodleri strain B.</title>
        <authorList>
            <person name="Amande T.J."/>
            <person name="Mcgenity T.J."/>
        </authorList>
    </citation>
    <scope>NUCLEOTIDE SEQUENCE [LARGE SCALE GENOMIC DNA]</scope>
    <source>
        <strain evidence="2 3">B</strain>
    </source>
</reference>
<keyword evidence="1" id="KW-0732">Signal</keyword>
<protein>
    <recommendedName>
        <fullName evidence="4">Secreted protein</fullName>
    </recommendedName>
</protein>
<evidence type="ECO:0000313" key="3">
    <source>
        <dbReference type="Proteomes" id="UP000315759"/>
    </source>
</evidence>
<evidence type="ECO:0000313" key="2">
    <source>
        <dbReference type="EMBL" id="TQR87314.1"/>
    </source>
</evidence>
<keyword evidence="3" id="KW-1185">Reference proteome</keyword>
<feature type="signal peptide" evidence="1">
    <location>
        <begin position="1"/>
        <end position="24"/>
    </location>
</feature>
<proteinExistence type="predicted"/>
<dbReference type="EMBL" id="VIFX01000007">
    <property type="protein sequence ID" value="TQR87314.1"/>
    <property type="molecule type" value="Genomic_DNA"/>
</dbReference>
<organism evidence="2 3">
    <name type="scientific">Mycolicibacterium hodleri</name>
    <dbReference type="NCBI Taxonomy" id="49897"/>
    <lineage>
        <taxon>Bacteria</taxon>
        <taxon>Bacillati</taxon>
        <taxon>Actinomycetota</taxon>
        <taxon>Actinomycetes</taxon>
        <taxon>Mycobacteriales</taxon>
        <taxon>Mycobacteriaceae</taxon>
        <taxon>Mycolicibacterium</taxon>
    </lineage>
</organism>
<accession>A0A544W501</accession>
<comment type="caution">
    <text evidence="2">The sequence shown here is derived from an EMBL/GenBank/DDBJ whole genome shotgun (WGS) entry which is preliminary data.</text>
</comment>
<dbReference type="RefSeq" id="WP_142551556.1">
    <property type="nucleotide sequence ID" value="NZ_VIFX01000007.1"/>
</dbReference>
<feature type="chain" id="PRO_5021806204" description="Secreted protein" evidence="1">
    <location>
        <begin position="25"/>
        <end position="159"/>
    </location>
</feature>
<evidence type="ECO:0000256" key="1">
    <source>
        <dbReference type="SAM" id="SignalP"/>
    </source>
</evidence>
<dbReference type="Proteomes" id="UP000315759">
    <property type="component" value="Unassembled WGS sequence"/>
</dbReference>
<name>A0A544W501_9MYCO</name>
<sequence>MLRFIVIGATVAAFASSPVAVANADPVAPQTNASCSAELKDALTLPAGATAPMVCDGVNWQPVADPYPMSDEWLSTGPVMTLHGEGRRNPMLESGRWTATPLTPESTCGATQFAVVSGTPTLTPPKSDRGEPGRTLTLEVVPRLFTIELTGDCLWQRLP</sequence>
<gene>
    <name evidence="2" type="ORF">D8S82_08030</name>
</gene>
<evidence type="ECO:0008006" key="4">
    <source>
        <dbReference type="Google" id="ProtNLM"/>
    </source>
</evidence>